<dbReference type="RefSeq" id="WP_204697658.1">
    <property type="nucleotide sequence ID" value="NZ_JAFBEC010000006.1"/>
</dbReference>
<evidence type="ECO:0000256" key="1">
    <source>
        <dbReference type="SAM" id="Phobius"/>
    </source>
</evidence>
<evidence type="ECO:0008006" key="4">
    <source>
        <dbReference type="Google" id="ProtNLM"/>
    </source>
</evidence>
<protein>
    <recommendedName>
        <fullName evidence="4">Peptidase S24/S26A/S26B/S26C domain-containing protein</fullName>
    </recommendedName>
</protein>
<keyword evidence="1" id="KW-0472">Membrane</keyword>
<keyword evidence="3" id="KW-1185">Reference proteome</keyword>
<sequence>MDSFSDCSGGYVIQIDNEQSIMKIIPPFHGDVIVATNDHKSALVLSHLLLVLFIVNVIMSLHLIAFLVLSVISALLLIVKKHSNLKCIELRCCNVHTYGFDRWCFLLPKKT</sequence>
<dbReference type="Proteomes" id="UP000741863">
    <property type="component" value="Unassembled WGS sequence"/>
</dbReference>
<feature type="transmembrane region" description="Helical" evidence="1">
    <location>
        <begin position="48"/>
        <end position="79"/>
    </location>
</feature>
<keyword evidence="1" id="KW-1133">Transmembrane helix</keyword>
<reference evidence="2 3" key="1">
    <citation type="submission" date="2021-01" db="EMBL/GenBank/DDBJ databases">
        <title>Genomic Encyclopedia of Type Strains, Phase IV (KMG-IV): sequencing the most valuable type-strain genomes for metagenomic binning, comparative biology and taxonomic classification.</title>
        <authorList>
            <person name="Goeker M."/>
        </authorList>
    </citation>
    <scope>NUCLEOTIDE SEQUENCE [LARGE SCALE GENOMIC DNA]</scope>
    <source>
        <strain evidence="2 3">DSM 25540</strain>
    </source>
</reference>
<evidence type="ECO:0000313" key="3">
    <source>
        <dbReference type="Proteomes" id="UP000741863"/>
    </source>
</evidence>
<proteinExistence type="predicted"/>
<name>A0ABS2PCF6_9BACL</name>
<comment type="caution">
    <text evidence="2">The sequence shown here is derived from an EMBL/GenBank/DDBJ whole genome shotgun (WGS) entry which is preliminary data.</text>
</comment>
<organism evidence="2 3">
    <name type="scientific">Geomicrobium sediminis</name>
    <dbReference type="NCBI Taxonomy" id="1347788"/>
    <lineage>
        <taxon>Bacteria</taxon>
        <taxon>Bacillati</taxon>
        <taxon>Bacillota</taxon>
        <taxon>Bacilli</taxon>
        <taxon>Bacillales</taxon>
        <taxon>Geomicrobium</taxon>
    </lineage>
</organism>
<evidence type="ECO:0000313" key="2">
    <source>
        <dbReference type="EMBL" id="MBM7633108.1"/>
    </source>
</evidence>
<gene>
    <name evidence="2" type="ORF">JOD17_002202</name>
</gene>
<accession>A0ABS2PCF6</accession>
<dbReference type="EMBL" id="JAFBEC010000006">
    <property type="protein sequence ID" value="MBM7633108.1"/>
    <property type="molecule type" value="Genomic_DNA"/>
</dbReference>
<keyword evidence="1" id="KW-0812">Transmembrane</keyword>